<reference evidence="1" key="1">
    <citation type="submission" date="2024-07" db="EMBL/GenBank/DDBJ databases">
        <authorList>
            <person name="Kim Y.J."/>
            <person name="Jeong J.Y."/>
        </authorList>
    </citation>
    <scope>NUCLEOTIDE SEQUENCE</scope>
    <source>
        <strain evidence="1">GIHE-MW2</strain>
    </source>
</reference>
<dbReference type="EMBL" id="CP159837">
    <property type="protein sequence ID" value="XCM35611.1"/>
    <property type="molecule type" value="Genomic_DNA"/>
</dbReference>
<dbReference type="RefSeq" id="WP_054465435.1">
    <property type="nucleotide sequence ID" value="NZ_CP159837.1"/>
</dbReference>
<sequence length="85" mass="9352">MSGKNSGKNQIADAQELISGELISGELLLQLAADITQVIDGKFAGYRINEIQPWLIITAVDSSAYDVETVDEKILSQVRQQFQQV</sequence>
<gene>
    <name evidence="1" type="ORF">ABWT76_004303</name>
</gene>
<evidence type="ECO:0000313" key="1">
    <source>
        <dbReference type="EMBL" id="XCM35611.1"/>
    </source>
</evidence>
<proteinExistence type="predicted"/>
<name>A0AAU8JA79_9CYAN</name>
<organism evidence="1">
    <name type="scientific">Planktothricoides raciborskii GIHE-MW2</name>
    <dbReference type="NCBI Taxonomy" id="2792601"/>
    <lineage>
        <taxon>Bacteria</taxon>
        <taxon>Bacillati</taxon>
        <taxon>Cyanobacteriota</taxon>
        <taxon>Cyanophyceae</taxon>
        <taxon>Oscillatoriophycideae</taxon>
        <taxon>Oscillatoriales</taxon>
        <taxon>Oscillatoriaceae</taxon>
        <taxon>Planktothricoides</taxon>
    </lineage>
</organism>
<protein>
    <submittedName>
        <fullName evidence="1">Uncharacterized protein</fullName>
    </submittedName>
</protein>
<dbReference type="AlphaFoldDB" id="A0AAU8JA79"/>
<accession>A0AAU8JA79</accession>